<proteinExistence type="inferred from homology"/>
<dbReference type="RefSeq" id="WP_079699757.1">
    <property type="nucleotide sequence ID" value="NZ_SLUK01000008.1"/>
</dbReference>
<feature type="compositionally biased region" description="Basic and acidic residues" evidence="2">
    <location>
        <begin position="1"/>
        <end position="12"/>
    </location>
</feature>
<evidence type="ECO:0000313" key="3">
    <source>
        <dbReference type="EMBL" id="TCL42720.1"/>
    </source>
</evidence>
<comment type="similarity">
    <text evidence="1">Belongs to the bactofilin family.</text>
</comment>
<feature type="compositionally biased region" description="Pro residues" evidence="2">
    <location>
        <begin position="219"/>
        <end position="229"/>
    </location>
</feature>
<name>A0A9X8UIB6_9FIRM</name>
<dbReference type="PANTHER" id="PTHR35024">
    <property type="entry name" value="HYPOTHETICAL CYTOSOLIC PROTEIN"/>
    <property type="match status" value="1"/>
</dbReference>
<reference evidence="3 4" key="1">
    <citation type="submission" date="2019-03" db="EMBL/GenBank/DDBJ databases">
        <title>Genomic Encyclopedia of Type Strains, Phase IV (KMG-IV): sequencing the most valuable type-strain genomes for metagenomic binning, comparative biology and taxonomic classification.</title>
        <authorList>
            <person name="Goeker M."/>
        </authorList>
    </citation>
    <scope>NUCLEOTIDE SEQUENCE [LARGE SCALE GENOMIC DNA]</scope>
    <source>
        <strain evidence="3 4">DSM 100433</strain>
    </source>
</reference>
<protein>
    <submittedName>
        <fullName evidence="3">Polymer-forming protein</fullName>
    </submittedName>
</protein>
<dbReference type="InterPro" id="IPR011004">
    <property type="entry name" value="Trimer_LpxA-like_sf"/>
</dbReference>
<feature type="compositionally biased region" description="Low complexity" evidence="2">
    <location>
        <begin position="230"/>
        <end position="239"/>
    </location>
</feature>
<feature type="region of interest" description="Disordered" evidence="2">
    <location>
        <begin position="216"/>
        <end position="239"/>
    </location>
</feature>
<dbReference type="SUPFAM" id="SSF51161">
    <property type="entry name" value="Trimeric LpxA-like enzymes"/>
    <property type="match status" value="1"/>
</dbReference>
<evidence type="ECO:0000256" key="2">
    <source>
        <dbReference type="SAM" id="MobiDB-lite"/>
    </source>
</evidence>
<dbReference type="Proteomes" id="UP000294682">
    <property type="component" value="Unassembled WGS sequence"/>
</dbReference>
<gene>
    <name evidence="3" type="ORF">EDD78_10831</name>
</gene>
<evidence type="ECO:0000256" key="1">
    <source>
        <dbReference type="ARBA" id="ARBA00044755"/>
    </source>
</evidence>
<keyword evidence="4" id="KW-1185">Reference proteome</keyword>
<dbReference type="InterPro" id="IPR007607">
    <property type="entry name" value="BacA/B"/>
</dbReference>
<dbReference type="Pfam" id="PF04519">
    <property type="entry name" value="Bactofilin"/>
    <property type="match status" value="1"/>
</dbReference>
<evidence type="ECO:0000313" key="4">
    <source>
        <dbReference type="Proteomes" id="UP000294682"/>
    </source>
</evidence>
<dbReference type="AlphaFoldDB" id="A0A9X8UIB6"/>
<organism evidence="3 4">
    <name type="scientific">Harryflintia acetispora</name>
    <dbReference type="NCBI Taxonomy" id="1849041"/>
    <lineage>
        <taxon>Bacteria</taxon>
        <taxon>Bacillati</taxon>
        <taxon>Bacillota</taxon>
        <taxon>Clostridia</taxon>
        <taxon>Eubacteriales</taxon>
        <taxon>Oscillospiraceae</taxon>
        <taxon>Harryflintia</taxon>
    </lineage>
</organism>
<dbReference type="EMBL" id="SLUK01000008">
    <property type="protein sequence ID" value="TCL42720.1"/>
    <property type="molecule type" value="Genomic_DNA"/>
</dbReference>
<sequence length="239" mass="24911">MGFKNDLTRAFRDLSAGTPQEETQRPAPAQPVSYPDYEVKIPTNQTDTGDYHMNSNPTPLAPDAGMDFMNTDSSQYNAEPTVVSANTVIKGDITTSDPLTVYGEVEGMVQCDNYLSVSGKIKGNTKGDKIVINKATIEGDVSCNNDFFVGEGTEIVGNVTAMSANIHGSVSGNITVQDEVVIGPTAVVTGDIATGSIEIKKGAFIKGSIYMESTTPSYPAAPPAAPAAPAPAGAGIENN</sequence>
<accession>A0A9X8UIB6</accession>
<comment type="caution">
    <text evidence="3">The sequence shown here is derived from an EMBL/GenBank/DDBJ whole genome shotgun (WGS) entry which is preliminary data.</text>
</comment>
<feature type="region of interest" description="Disordered" evidence="2">
    <location>
        <begin position="1"/>
        <end position="37"/>
    </location>
</feature>
<dbReference type="PANTHER" id="PTHR35024:SF4">
    <property type="entry name" value="POLYMER-FORMING CYTOSKELETAL PROTEIN"/>
    <property type="match status" value="1"/>
</dbReference>